<dbReference type="Proteomes" id="UP000249524">
    <property type="component" value="Unassembled WGS sequence"/>
</dbReference>
<keyword evidence="1" id="KW-0472">Membrane</keyword>
<comment type="caution">
    <text evidence="2">The sequence shown here is derived from an EMBL/GenBank/DDBJ whole genome shotgun (WGS) entry which is preliminary data.</text>
</comment>
<name>A0A328B6T6_9CAUL</name>
<accession>A0A328B6T6</accession>
<feature type="transmembrane region" description="Helical" evidence="1">
    <location>
        <begin position="12"/>
        <end position="33"/>
    </location>
</feature>
<keyword evidence="1" id="KW-0812">Transmembrane</keyword>
<organism evidence="2 3">
    <name type="scientific">Phenylobacterium kunshanense</name>
    <dbReference type="NCBI Taxonomy" id="1445034"/>
    <lineage>
        <taxon>Bacteria</taxon>
        <taxon>Pseudomonadati</taxon>
        <taxon>Pseudomonadota</taxon>
        <taxon>Alphaproteobacteria</taxon>
        <taxon>Caulobacterales</taxon>
        <taxon>Caulobacteraceae</taxon>
        <taxon>Phenylobacterium</taxon>
    </lineage>
</organism>
<reference evidence="2 3" key="1">
    <citation type="submission" date="2018-05" db="EMBL/GenBank/DDBJ databases">
        <authorList>
            <person name="Lanie J.A."/>
            <person name="Ng W.-L."/>
            <person name="Kazmierczak K.M."/>
            <person name="Andrzejewski T.M."/>
            <person name="Davidsen T.M."/>
            <person name="Wayne K.J."/>
            <person name="Tettelin H."/>
            <person name="Glass J.I."/>
            <person name="Rusch D."/>
            <person name="Podicherti R."/>
            <person name="Tsui H.-C.T."/>
            <person name="Winkler M.E."/>
        </authorList>
    </citation>
    <scope>NUCLEOTIDE SEQUENCE [LARGE SCALE GENOMIC DNA]</scope>
    <source>
        <strain evidence="2 3">BUT-10</strain>
    </source>
</reference>
<gene>
    <name evidence="2" type="ORF">DJ019_18275</name>
</gene>
<dbReference type="RefSeq" id="WP_111277742.1">
    <property type="nucleotide sequence ID" value="NZ_QFYS01000010.1"/>
</dbReference>
<protein>
    <submittedName>
        <fullName evidence="2">Uncharacterized protein</fullName>
    </submittedName>
</protein>
<keyword evidence="1" id="KW-1133">Transmembrane helix</keyword>
<evidence type="ECO:0000313" key="3">
    <source>
        <dbReference type="Proteomes" id="UP000249524"/>
    </source>
</evidence>
<proteinExistence type="predicted"/>
<dbReference type="EMBL" id="QFYS01000010">
    <property type="protein sequence ID" value="RAK62803.1"/>
    <property type="molecule type" value="Genomic_DNA"/>
</dbReference>
<sequence>MPANATEDRILRLGAALAGVIFMVGAALAWEMARAHMALLGTICGAGPHPHCGWCYGAASLVLAGLAGFAYAARPNGNAGLLQIKARP</sequence>
<feature type="transmembrane region" description="Helical" evidence="1">
    <location>
        <begin position="54"/>
        <end position="73"/>
    </location>
</feature>
<dbReference type="AlphaFoldDB" id="A0A328B6T6"/>
<evidence type="ECO:0000313" key="2">
    <source>
        <dbReference type="EMBL" id="RAK62803.1"/>
    </source>
</evidence>
<evidence type="ECO:0000256" key="1">
    <source>
        <dbReference type="SAM" id="Phobius"/>
    </source>
</evidence>
<keyword evidence="3" id="KW-1185">Reference proteome</keyword>